<gene>
    <name evidence="1" type="ORF">E0W69_008850</name>
</gene>
<organism evidence="1 2">
    <name type="scientific">Rhizosphaericola mali</name>
    <dbReference type="NCBI Taxonomy" id="2545455"/>
    <lineage>
        <taxon>Bacteria</taxon>
        <taxon>Pseudomonadati</taxon>
        <taxon>Bacteroidota</taxon>
        <taxon>Chitinophagia</taxon>
        <taxon>Chitinophagales</taxon>
        <taxon>Chitinophagaceae</taxon>
        <taxon>Rhizosphaericola</taxon>
    </lineage>
</organism>
<accession>A0A5P2G6B4</accession>
<keyword evidence="2" id="KW-1185">Reference proteome</keyword>
<dbReference type="Proteomes" id="UP000292424">
    <property type="component" value="Chromosome"/>
</dbReference>
<sequence length="276" mass="32785">MAKEKILITVKTYPNLSAKYDELVCTAGFREDGTWIRIFPIPFRKLEDGDKYHKYDWYIMDVTKNPKDQRPESYRPNLDVPFEHIGSLGTEGNWLKRKEIVLKNKHYTNMEQLIADAYDKDKFTSLAVFKPTEILDFIIEPDERVWNPEKLKAVIEKDKQTNLFKETGNPFKVVDKLPYKFSYKFKDETGKVRTLMIEDWETGMLYFNCLKKFDGYDREALACEQVRQKYFDDFAKTKDLYFFLGTSYKFHMQKAHNPFIIIGTFSPKRESQLALF</sequence>
<name>A0A5P2G6B4_9BACT</name>
<dbReference type="RefSeq" id="WP_131329719.1">
    <property type="nucleotide sequence ID" value="NZ_CP044016.1"/>
</dbReference>
<dbReference type="KEGG" id="arac:E0W69_008850"/>
<protein>
    <submittedName>
        <fullName evidence="1">Uncharacterized protein</fullName>
    </submittedName>
</protein>
<dbReference type="EMBL" id="CP044016">
    <property type="protein sequence ID" value="QES88753.1"/>
    <property type="molecule type" value="Genomic_DNA"/>
</dbReference>
<evidence type="ECO:0000313" key="1">
    <source>
        <dbReference type="EMBL" id="QES88753.1"/>
    </source>
</evidence>
<evidence type="ECO:0000313" key="2">
    <source>
        <dbReference type="Proteomes" id="UP000292424"/>
    </source>
</evidence>
<proteinExistence type="predicted"/>
<dbReference type="OrthoDB" id="7595944at2"/>
<reference evidence="1 2" key="1">
    <citation type="submission" date="2019-09" db="EMBL/GenBank/DDBJ databases">
        <title>Complete genome sequence of Arachidicoccus sp. B3-10 isolated from apple orchard soil.</title>
        <authorList>
            <person name="Kim H.S."/>
            <person name="Han K.-I."/>
            <person name="Suh M.K."/>
            <person name="Lee K.C."/>
            <person name="Eom M.K."/>
            <person name="Kim J.-S."/>
            <person name="Kang S.W."/>
            <person name="Sin Y."/>
            <person name="Lee J.-S."/>
        </authorList>
    </citation>
    <scope>NUCLEOTIDE SEQUENCE [LARGE SCALE GENOMIC DNA]</scope>
    <source>
        <strain evidence="1 2">B3-10</strain>
    </source>
</reference>
<dbReference type="AlphaFoldDB" id="A0A5P2G6B4"/>